<name>A0A6J1G1E9_CUCMO</name>
<comment type="similarity">
    <text evidence="2 4">Belongs to the UDP-glycosyltransferase family.</text>
</comment>
<keyword evidence="3 4" id="KW-0808">Transferase</keyword>
<dbReference type="Gene3D" id="3.40.50.2000">
    <property type="entry name" value="Glycogen Phosphorylase B"/>
    <property type="match status" value="2"/>
</dbReference>
<dbReference type="SUPFAM" id="SSF53756">
    <property type="entry name" value="UDP-Glycosyltransferase/glycogen phosphorylase"/>
    <property type="match status" value="1"/>
</dbReference>
<dbReference type="RefSeq" id="XP_022945623.1">
    <property type="nucleotide sequence ID" value="XM_023089855.1"/>
</dbReference>
<accession>A0A6J1G1E9</accession>
<evidence type="ECO:0000256" key="2">
    <source>
        <dbReference type="ARBA" id="ARBA00009995"/>
    </source>
</evidence>
<evidence type="ECO:0000313" key="7">
    <source>
        <dbReference type="RefSeq" id="XP_022945623.1"/>
    </source>
</evidence>
<organism evidence="6 7">
    <name type="scientific">Cucurbita moschata</name>
    <name type="common">Winter crookneck squash</name>
    <name type="synonym">Cucurbita pepo var. moschata</name>
    <dbReference type="NCBI Taxonomy" id="3662"/>
    <lineage>
        <taxon>Eukaryota</taxon>
        <taxon>Viridiplantae</taxon>
        <taxon>Streptophyta</taxon>
        <taxon>Embryophyta</taxon>
        <taxon>Tracheophyta</taxon>
        <taxon>Spermatophyta</taxon>
        <taxon>Magnoliopsida</taxon>
        <taxon>eudicotyledons</taxon>
        <taxon>Gunneridae</taxon>
        <taxon>Pentapetalae</taxon>
        <taxon>rosids</taxon>
        <taxon>fabids</taxon>
        <taxon>Cucurbitales</taxon>
        <taxon>Cucurbitaceae</taxon>
        <taxon>Cucurbiteae</taxon>
        <taxon>Cucurbita</taxon>
    </lineage>
</organism>
<proteinExistence type="inferred from homology"/>
<dbReference type="AlphaFoldDB" id="A0A6J1G1E9"/>
<evidence type="ECO:0000256" key="3">
    <source>
        <dbReference type="ARBA" id="ARBA00022679"/>
    </source>
</evidence>
<dbReference type="PANTHER" id="PTHR48044:SF29">
    <property type="entry name" value="GLYCOSYLTRANSFERASE"/>
    <property type="match status" value="1"/>
</dbReference>
<keyword evidence="4" id="KW-0328">Glycosyltransferase</keyword>
<protein>
    <recommendedName>
        <fullName evidence="5">Glycosyltransferase</fullName>
        <ecNumber evidence="5">2.4.1.-</ecNumber>
    </recommendedName>
</protein>
<evidence type="ECO:0000256" key="5">
    <source>
        <dbReference type="RuleBase" id="RU362057"/>
    </source>
</evidence>
<dbReference type="KEGG" id="cmos:111449808"/>
<dbReference type="PROSITE" id="PS00375">
    <property type="entry name" value="UDPGT"/>
    <property type="match status" value="1"/>
</dbReference>
<reference evidence="7" key="1">
    <citation type="submission" date="2025-08" db="UniProtKB">
        <authorList>
            <consortium name="RefSeq"/>
        </authorList>
    </citation>
    <scope>IDENTIFICATION</scope>
    <source>
        <tissue evidence="7">Young leaves</tissue>
    </source>
</reference>
<dbReference type="GO" id="GO:0008194">
    <property type="term" value="F:UDP-glycosyltransferase activity"/>
    <property type="evidence" value="ECO:0007669"/>
    <property type="project" value="InterPro"/>
</dbReference>
<dbReference type="Pfam" id="PF00201">
    <property type="entry name" value="UDPGT"/>
    <property type="match status" value="1"/>
</dbReference>
<evidence type="ECO:0000313" key="6">
    <source>
        <dbReference type="Proteomes" id="UP000504609"/>
    </source>
</evidence>
<evidence type="ECO:0000256" key="1">
    <source>
        <dbReference type="ARBA" id="ARBA00004721"/>
    </source>
</evidence>
<dbReference type="FunFam" id="3.40.50.2000:FF:000060">
    <property type="entry name" value="Glycosyltransferase"/>
    <property type="match status" value="1"/>
</dbReference>
<dbReference type="PANTHER" id="PTHR48044">
    <property type="entry name" value="GLYCOSYLTRANSFERASE"/>
    <property type="match status" value="1"/>
</dbReference>
<sequence>MEPKKPTKKILMFPWLAFGHISPFIQLAKHLSNTFEIHLCSSPVNLQSIQSKLPRTPSNPIHLLHLNLPPSPELPPHMHSTNGLPLRLIPTLLNAFDKAAPDFTSILHKLNPDLLITDMFQPWAVHSAAALNIPAVFFLVVGAGTFSHSVHSVLHHGVDFPFPELDLQNHWLFKRHQNDPSDSSVGVATSRFLQLVKDLEVYSDVVLVNSFMEIESKYIDYLSVLFKKKVVPVGPLVALSDEKSDVLDWLDQKEPKSTVYVSFGSEYYLSNEDRAELAMGLEMSGANFIWVIRFGKGESVGIREALPEGFIERVGERGLVVDGWAPQMGILKHTSIGGFVCHCGWNSVVEAAVNAVPIIALPMQLDQPFHGKVAVAAGVAVEAARGVDGAVQREGVAKAIKEVLFEKKGEELSGKAKEICESLKVKDGKNIDTCVVEISRILESGKN</sequence>
<dbReference type="InterPro" id="IPR035595">
    <property type="entry name" value="UDP_glycos_trans_CS"/>
</dbReference>
<dbReference type="CDD" id="cd03784">
    <property type="entry name" value="GT1_Gtf-like"/>
    <property type="match status" value="1"/>
</dbReference>
<dbReference type="Proteomes" id="UP000504609">
    <property type="component" value="Unplaced"/>
</dbReference>
<keyword evidence="6" id="KW-1185">Reference proteome</keyword>
<evidence type="ECO:0000256" key="4">
    <source>
        <dbReference type="RuleBase" id="RU003718"/>
    </source>
</evidence>
<comment type="pathway">
    <text evidence="1">Secondary metabolite biosynthesis; terpenoid biosynthesis.</text>
</comment>
<dbReference type="InterPro" id="IPR002213">
    <property type="entry name" value="UDP_glucos_trans"/>
</dbReference>
<dbReference type="GO" id="GO:1901137">
    <property type="term" value="P:carbohydrate derivative biosynthetic process"/>
    <property type="evidence" value="ECO:0007669"/>
    <property type="project" value="UniProtKB-ARBA"/>
</dbReference>
<dbReference type="EC" id="2.4.1.-" evidence="5"/>
<gene>
    <name evidence="7" type="primary">LOC111449808</name>
</gene>
<dbReference type="GeneID" id="111449808"/>